<dbReference type="HOGENOM" id="CLU_098523_0_0_2"/>
<dbReference type="GO" id="GO:0015937">
    <property type="term" value="P:coenzyme A biosynthetic process"/>
    <property type="evidence" value="ECO:0007669"/>
    <property type="project" value="TreeGrafter"/>
</dbReference>
<dbReference type="PANTHER" id="PTHR14359">
    <property type="entry name" value="HOMO-OLIGOMERIC FLAVIN CONTAINING CYS DECARBOXYLASE FAMILY"/>
    <property type="match status" value="1"/>
</dbReference>
<gene>
    <name evidence="2" type="ordered locus">Metin_1141</name>
</gene>
<accession>D5VT92</accession>
<dbReference type="Gene3D" id="3.40.50.1950">
    <property type="entry name" value="Flavin prenyltransferase-like"/>
    <property type="match status" value="1"/>
</dbReference>
<dbReference type="eggNOG" id="arCOG01705">
    <property type="taxonomic scope" value="Archaea"/>
</dbReference>
<dbReference type="InterPro" id="IPR014072">
    <property type="entry name" value="Archaeoflavo_AfpA"/>
</dbReference>
<dbReference type="NCBIfam" id="TIGR02699">
    <property type="entry name" value="archaeo_AfpA"/>
    <property type="match status" value="1"/>
</dbReference>
<dbReference type="Proteomes" id="UP000002061">
    <property type="component" value="Chromosome"/>
</dbReference>
<dbReference type="STRING" id="573063.Metin_1141"/>
<dbReference type="AlphaFoldDB" id="D5VT92"/>
<dbReference type="EMBL" id="CP002009">
    <property type="protein sequence ID" value="ADG13795.1"/>
    <property type="molecule type" value="Genomic_DNA"/>
</dbReference>
<evidence type="ECO:0000313" key="2">
    <source>
        <dbReference type="EMBL" id="ADG13795.1"/>
    </source>
</evidence>
<dbReference type="RefSeq" id="WP_013100540.1">
    <property type="nucleotide sequence ID" value="NC_014122.1"/>
</dbReference>
<protein>
    <submittedName>
        <fullName evidence="2">Archaeoflavoprotein AfpA</fullName>
    </submittedName>
</protein>
<name>D5VT92_METIM</name>
<dbReference type="PANTHER" id="PTHR14359:SF19">
    <property type="entry name" value="FLAVOPROTEIN"/>
    <property type="match status" value="1"/>
</dbReference>
<proteinExistence type="predicted"/>
<dbReference type="KEGG" id="mif:Metin_1141"/>
<evidence type="ECO:0000313" key="3">
    <source>
        <dbReference type="Proteomes" id="UP000002061"/>
    </source>
</evidence>
<dbReference type="InterPro" id="IPR036551">
    <property type="entry name" value="Flavin_trans-like"/>
</dbReference>
<dbReference type="InterPro" id="IPR003382">
    <property type="entry name" value="Flavoprotein"/>
</dbReference>
<sequence length="189" mass="21503">MLKVAWGITGCGDRIEEVVNIMIEMKNKYNLNVDVYVSKNGEFVLRWYKLFDKVKKEFDKVWVEKGPNSPFLPGKLQTGKYDLFIIAPATANTTAKIAHGIADTLITNSVAQGMKARVPTYIYPPDNKEGVVETLLPNGKTLKLYIRKVDVENVKKLEEMEGIEVLYSPEEIKKVIERHIDEKNSRGDQ</sequence>
<reference evidence="2" key="1">
    <citation type="submission" date="2010-04" db="EMBL/GenBank/DDBJ databases">
        <title>Complete sequence of Methanocaldococcus infernus ME.</title>
        <authorList>
            <consortium name="US DOE Joint Genome Institute"/>
            <person name="Lucas S."/>
            <person name="Copeland A."/>
            <person name="Lapidus A."/>
            <person name="Cheng J.-F."/>
            <person name="Bruce D."/>
            <person name="Goodwin L."/>
            <person name="Pitluck S."/>
            <person name="Munk A.C."/>
            <person name="Detter J.C."/>
            <person name="Han C."/>
            <person name="Tapia R."/>
            <person name="Land M."/>
            <person name="Hauser L."/>
            <person name="Kyrpides N."/>
            <person name="Mikhailova N."/>
            <person name="Sieprawska-Lupa M."/>
            <person name="Whitman W.B."/>
            <person name="Woyke T."/>
        </authorList>
    </citation>
    <scope>NUCLEOTIDE SEQUENCE [LARGE SCALE GENOMIC DNA]</scope>
    <source>
        <strain evidence="2">ME</strain>
    </source>
</reference>
<dbReference type="GeneID" id="9132158"/>
<dbReference type="GO" id="GO:0004633">
    <property type="term" value="F:phosphopantothenoylcysteine decarboxylase activity"/>
    <property type="evidence" value="ECO:0007669"/>
    <property type="project" value="TreeGrafter"/>
</dbReference>
<dbReference type="Pfam" id="PF02441">
    <property type="entry name" value="Flavoprotein"/>
    <property type="match status" value="1"/>
</dbReference>
<dbReference type="OrthoDB" id="23478at2157"/>
<dbReference type="GO" id="GO:0071513">
    <property type="term" value="C:phosphopantothenoylcysteine decarboxylase complex"/>
    <property type="evidence" value="ECO:0007669"/>
    <property type="project" value="TreeGrafter"/>
</dbReference>
<evidence type="ECO:0000259" key="1">
    <source>
        <dbReference type="Pfam" id="PF02441"/>
    </source>
</evidence>
<feature type="domain" description="Flavoprotein" evidence="1">
    <location>
        <begin position="3"/>
        <end position="179"/>
    </location>
</feature>
<dbReference type="SUPFAM" id="SSF52507">
    <property type="entry name" value="Homo-oligomeric flavin-containing Cys decarboxylases, HFCD"/>
    <property type="match status" value="1"/>
</dbReference>
<dbReference type="GO" id="GO:0010181">
    <property type="term" value="F:FMN binding"/>
    <property type="evidence" value="ECO:0007669"/>
    <property type="project" value="TreeGrafter"/>
</dbReference>
<organism evidence="2 3">
    <name type="scientific">Methanocaldococcus infernus (strain DSM 11812 / JCM 15783 / ME)</name>
    <dbReference type="NCBI Taxonomy" id="573063"/>
    <lineage>
        <taxon>Archaea</taxon>
        <taxon>Methanobacteriati</taxon>
        <taxon>Methanobacteriota</taxon>
        <taxon>Methanomada group</taxon>
        <taxon>Methanococci</taxon>
        <taxon>Methanococcales</taxon>
        <taxon>Methanocaldococcaceae</taxon>
        <taxon>Methanocaldococcus</taxon>
    </lineage>
</organism>
<keyword evidence="3" id="KW-1185">Reference proteome</keyword>